<dbReference type="GO" id="GO:0016787">
    <property type="term" value="F:hydrolase activity"/>
    <property type="evidence" value="ECO:0007669"/>
    <property type="project" value="UniProtKB-KW"/>
</dbReference>
<dbReference type="Pfam" id="PF01738">
    <property type="entry name" value="DLH"/>
    <property type="match status" value="1"/>
</dbReference>
<dbReference type="GeneID" id="19307441"/>
<gene>
    <name evidence="2" type="ORF">GLOTRDRAFT_61649</name>
</gene>
<sequence>MSCPQCREGFILPGEPEGEMVKVGATDAYLHRASEPTSSRAVVLLTDIFGLPLKNSKILADKISTRLGCDVWVPDLFNGRPPLDIYDLEGIIPEKPGQKITFIARLKFLWLALRRGLGFYRSRRAVVDPRTESFVRKLREEKKYGKIGAVGYCFGGSLGLRLANKDVFDSLVICHPGKTPVELVKQIKIPTSWACAEDDMGFKTDQRHAAEATLAERKGKPDFTEYEFKDYKGTVHGFAARPRLEDPDAKAGFEGALEQTVAWFERTLS</sequence>
<dbReference type="eggNOG" id="KOG3043">
    <property type="taxonomic scope" value="Eukaryota"/>
</dbReference>
<dbReference type="PANTHER" id="PTHR17630">
    <property type="entry name" value="DIENELACTONE HYDROLASE"/>
    <property type="match status" value="1"/>
</dbReference>
<name>S7Q4S2_GLOTA</name>
<reference evidence="2 3" key="1">
    <citation type="journal article" date="2012" name="Science">
        <title>The Paleozoic origin of enzymatic lignin decomposition reconstructed from 31 fungal genomes.</title>
        <authorList>
            <person name="Floudas D."/>
            <person name="Binder M."/>
            <person name="Riley R."/>
            <person name="Barry K."/>
            <person name="Blanchette R.A."/>
            <person name="Henrissat B."/>
            <person name="Martinez A.T."/>
            <person name="Otillar R."/>
            <person name="Spatafora J.W."/>
            <person name="Yadav J.S."/>
            <person name="Aerts A."/>
            <person name="Benoit I."/>
            <person name="Boyd A."/>
            <person name="Carlson A."/>
            <person name="Copeland A."/>
            <person name="Coutinho P.M."/>
            <person name="de Vries R.P."/>
            <person name="Ferreira P."/>
            <person name="Findley K."/>
            <person name="Foster B."/>
            <person name="Gaskell J."/>
            <person name="Glotzer D."/>
            <person name="Gorecki P."/>
            <person name="Heitman J."/>
            <person name="Hesse C."/>
            <person name="Hori C."/>
            <person name="Igarashi K."/>
            <person name="Jurgens J.A."/>
            <person name="Kallen N."/>
            <person name="Kersten P."/>
            <person name="Kohler A."/>
            <person name="Kuees U."/>
            <person name="Kumar T.K.A."/>
            <person name="Kuo A."/>
            <person name="LaButti K."/>
            <person name="Larrondo L.F."/>
            <person name="Lindquist E."/>
            <person name="Ling A."/>
            <person name="Lombard V."/>
            <person name="Lucas S."/>
            <person name="Lundell T."/>
            <person name="Martin R."/>
            <person name="McLaughlin D.J."/>
            <person name="Morgenstern I."/>
            <person name="Morin E."/>
            <person name="Murat C."/>
            <person name="Nagy L.G."/>
            <person name="Nolan M."/>
            <person name="Ohm R.A."/>
            <person name="Patyshakuliyeva A."/>
            <person name="Rokas A."/>
            <person name="Ruiz-Duenas F.J."/>
            <person name="Sabat G."/>
            <person name="Salamov A."/>
            <person name="Samejima M."/>
            <person name="Schmutz J."/>
            <person name="Slot J.C."/>
            <person name="St John F."/>
            <person name="Stenlid J."/>
            <person name="Sun H."/>
            <person name="Sun S."/>
            <person name="Syed K."/>
            <person name="Tsang A."/>
            <person name="Wiebenga A."/>
            <person name="Young D."/>
            <person name="Pisabarro A."/>
            <person name="Eastwood D.C."/>
            <person name="Martin F."/>
            <person name="Cullen D."/>
            <person name="Grigoriev I.V."/>
            <person name="Hibbett D.S."/>
        </authorList>
    </citation>
    <scope>NUCLEOTIDE SEQUENCE [LARGE SCALE GENOMIC DNA]</scope>
    <source>
        <strain evidence="2 3">ATCC 11539</strain>
    </source>
</reference>
<dbReference type="AlphaFoldDB" id="S7Q4S2"/>
<dbReference type="PANTHER" id="PTHR17630:SF44">
    <property type="entry name" value="PROTEIN AIM2"/>
    <property type="match status" value="1"/>
</dbReference>
<dbReference type="HOGENOM" id="CLU_054590_2_0_1"/>
<evidence type="ECO:0000259" key="1">
    <source>
        <dbReference type="Pfam" id="PF01738"/>
    </source>
</evidence>
<accession>S7Q4S2</accession>
<dbReference type="OMA" id="SWACAEE"/>
<feature type="domain" description="Dienelactone hydrolase" evidence="1">
    <location>
        <begin position="27"/>
        <end position="267"/>
    </location>
</feature>
<dbReference type="SUPFAM" id="SSF53474">
    <property type="entry name" value="alpha/beta-Hydrolases"/>
    <property type="match status" value="1"/>
</dbReference>
<dbReference type="EMBL" id="KB469303">
    <property type="protein sequence ID" value="EPQ54513.1"/>
    <property type="molecule type" value="Genomic_DNA"/>
</dbReference>
<evidence type="ECO:0000313" key="3">
    <source>
        <dbReference type="Proteomes" id="UP000030669"/>
    </source>
</evidence>
<keyword evidence="3" id="KW-1185">Reference proteome</keyword>
<protein>
    <submittedName>
        <fullName evidence="2">Dienelactone hydrolase endo-1,3,1,4-beta-D-glucanase</fullName>
    </submittedName>
</protein>
<dbReference type="RefSeq" id="XP_007866814.1">
    <property type="nucleotide sequence ID" value="XM_007868623.1"/>
</dbReference>
<dbReference type="InterPro" id="IPR002925">
    <property type="entry name" value="Dienelactn_hydro"/>
</dbReference>
<dbReference type="InterPro" id="IPR029058">
    <property type="entry name" value="AB_hydrolase_fold"/>
</dbReference>
<evidence type="ECO:0000313" key="2">
    <source>
        <dbReference type="EMBL" id="EPQ54513.1"/>
    </source>
</evidence>
<dbReference type="OrthoDB" id="10019231at2759"/>
<keyword evidence="2" id="KW-0378">Hydrolase</keyword>
<dbReference type="STRING" id="670483.S7Q4S2"/>
<dbReference type="Proteomes" id="UP000030669">
    <property type="component" value="Unassembled WGS sequence"/>
</dbReference>
<dbReference type="KEGG" id="gtr:GLOTRDRAFT_61649"/>
<proteinExistence type="predicted"/>
<dbReference type="Gene3D" id="3.40.50.1820">
    <property type="entry name" value="alpha/beta hydrolase"/>
    <property type="match status" value="1"/>
</dbReference>
<organism evidence="2 3">
    <name type="scientific">Gloeophyllum trabeum (strain ATCC 11539 / FP-39264 / Madison 617)</name>
    <name type="common">Brown rot fungus</name>
    <dbReference type="NCBI Taxonomy" id="670483"/>
    <lineage>
        <taxon>Eukaryota</taxon>
        <taxon>Fungi</taxon>
        <taxon>Dikarya</taxon>
        <taxon>Basidiomycota</taxon>
        <taxon>Agaricomycotina</taxon>
        <taxon>Agaricomycetes</taxon>
        <taxon>Gloeophyllales</taxon>
        <taxon>Gloeophyllaceae</taxon>
        <taxon>Gloeophyllum</taxon>
    </lineage>
</organism>